<keyword evidence="2" id="KW-1185">Reference proteome</keyword>
<evidence type="ECO:0000313" key="2">
    <source>
        <dbReference type="Proteomes" id="UP001160148"/>
    </source>
</evidence>
<dbReference type="EMBL" id="CARXXK010001085">
    <property type="protein sequence ID" value="CAI6373025.1"/>
    <property type="molecule type" value="Genomic_DNA"/>
</dbReference>
<accession>A0AAV0XWQ7</accession>
<dbReference type="Proteomes" id="UP001160148">
    <property type="component" value="Unassembled WGS sequence"/>
</dbReference>
<evidence type="ECO:0000313" key="1">
    <source>
        <dbReference type="EMBL" id="CAI6373025.1"/>
    </source>
</evidence>
<sequence length="267" mass="30388">MFDGDNTLCSEVAMENTCRKRNAPNIAAQITVVSTKKAKTTSTAFTNIPLLQLRAAMASENLSVDNLVHVTQIFKDLKLQVGTQFHISVWIILISLWHPEHFATLMNPKKWLNTNLAQDVGLEECNMEETSMKESMRSMLLEARQFMSTHMSADNQTRLVGVYGCNDASSIANMDDDAFDDAFGLDASRRRTGKISYNIFLQTAGNPNKLTASVPMEDYVMDAILYKYIEQNYLRYVRNSYLKQVFISSMRKKNINLMSFNIKKYKS</sequence>
<proteinExistence type="predicted"/>
<organism evidence="1 2">
    <name type="scientific">Macrosiphum euphorbiae</name>
    <name type="common">potato aphid</name>
    <dbReference type="NCBI Taxonomy" id="13131"/>
    <lineage>
        <taxon>Eukaryota</taxon>
        <taxon>Metazoa</taxon>
        <taxon>Ecdysozoa</taxon>
        <taxon>Arthropoda</taxon>
        <taxon>Hexapoda</taxon>
        <taxon>Insecta</taxon>
        <taxon>Pterygota</taxon>
        <taxon>Neoptera</taxon>
        <taxon>Paraneoptera</taxon>
        <taxon>Hemiptera</taxon>
        <taxon>Sternorrhyncha</taxon>
        <taxon>Aphidomorpha</taxon>
        <taxon>Aphidoidea</taxon>
        <taxon>Aphididae</taxon>
        <taxon>Macrosiphini</taxon>
        <taxon>Macrosiphum</taxon>
    </lineage>
</organism>
<name>A0AAV0XWQ7_9HEMI</name>
<protein>
    <submittedName>
        <fullName evidence="1">Uncharacterized protein</fullName>
    </submittedName>
</protein>
<dbReference type="AlphaFoldDB" id="A0AAV0XWQ7"/>
<gene>
    <name evidence="1" type="ORF">MEUPH1_LOCUS26826</name>
</gene>
<reference evidence="1 2" key="1">
    <citation type="submission" date="2023-01" db="EMBL/GenBank/DDBJ databases">
        <authorList>
            <person name="Whitehead M."/>
        </authorList>
    </citation>
    <scope>NUCLEOTIDE SEQUENCE [LARGE SCALE GENOMIC DNA]</scope>
</reference>
<comment type="caution">
    <text evidence="1">The sequence shown here is derived from an EMBL/GenBank/DDBJ whole genome shotgun (WGS) entry which is preliminary data.</text>
</comment>